<sequence length="46" mass="5244">EELFKTNIVQEPKTMGNQKKKEKKSGPITTHNHTIVTNNTPILEEP</sequence>
<proteinExistence type="predicted"/>
<feature type="non-terminal residue" evidence="1">
    <location>
        <position position="46"/>
    </location>
</feature>
<dbReference type="Proteomes" id="UP000789860">
    <property type="component" value="Unassembled WGS sequence"/>
</dbReference>
<organism evidence="1 2">
    <name type="scientific">Scutellospora calospora</name>
    <dbReference type="NCBI Taxonomy" id="85575"/>
    <lineage>
        <taxon>Eukaryota</taxon>
        <taxon>Fungi</taxon>
        <taxon>Fungi incertae sedis</taxon>
        <taxon>Mucoromycota</taxon>
        <taxon>Glomeromycotina</taxon>
        <taxon>Glomeromycetes</taxon>
        <taxon>Diversisporales</taxon>
        <taxon>Gigasporaceae</taxon>
        <taxon>Scutellospora</taxon>
    </lineage>
</organism>
<dbReference type="EMBL" id="CAJVPM010038904">
    <property type="protein sequence ID" value="CAG8699448.1"/>
    <property type="molecule type" value="Genomic_DNA"/>
</dbReference>
<reference evidence="1" key="1">
    <citation type="submission" date="2021-06" db="EMBL/GenBank/DDBJ databases">
        <authorList>
            <person name="Kallberg Y."/>
            <person name="Tangrot J."/>
            <person name="Rosling A."/>
        </authorList>
    </citation>
    <scope>NUCLEOTIDE SEQUENCE</scope>
    <source>
        <strain evidence="1">AU212A</strain>
    </source>
</reference>
<evidence type="ECO:0000313" key="2">
    <source>
        <dbReference type="Proteomes" id="UP000789860"/>
    </source>
</evidence>
<feature type="non-terminal residue" evidence="1">
    <location>
        <position position="1"/>
    </location>
</feature>
<keyword evidence="2" id="KW-1185">Reference proteome</keyword>
<name>A0ACA9PAU1_9GLOM</name>
<protein>
    <submittedName>
        <fullName evidence="1">8117_t:CDS:1</fullName>
    </submittedName>
</protein>
<comment type="caution">
    <text evidence="1">The sequence shown here is derived from an EMBL/GenBank/DDBJ whole genome shotgun (WGS) entry which is preliminary data.</text>
</comment>
<evidence type="ECO:0000313" key="1">
    <source>
        <dbReference type="EMBL" id="CAG8699448.1"/>
    </source>
</evidence>
<accession>A0ACA9PAU1</accession>
<gene>
    <name evidence="1" type="ORF">SCALOS_LOCUS10445</name>
</gene>